<organism evidence="2 3">
    <name type="scientific">Salix brachista</name>
    <dbReference type="NCBI Taxonomy" id="2182728"/>
    <lineage>
        <taxon>Eukaryota</taxon>
        <taxon>Viridiplantae</taxon>
        <taxon>Streptophyta</taxon>
        <taxon>Embryophyta</taxon>
        <taxon>Tracheophyta</taxon>
        <taxon>Spermatophyta</taxon>
        <taxon>Magnoliopsida</taxon>
        <taxon>eudicotyledons</taxon>
        <taxon>Gunneridae</taxon>
        <taxon>Pentapetalae</taxon>
        <taxon>rosids</taxon>
        <taxon>fabids</taxon>
        <taxon>Malpighiales</taxon>
        <taxon>Salicaceae</taxon>
        <taxon>Saliceae</taxon>
        <taxon>Salix</taxon>
    </lineage>
</organism>
<dbReference type="PANTHER" id="PTHR33334">
    <property type="entry name" value="PROTEIN LNK1"/>
    <property type="match status" value="1"/>
</dbReference>
<comment type="caution">
    <text evidence="2">The sequence shown here is derived from an EMBL/GenBank/DDBJ whole genome shotgun (WGS) entry which is preliminary data.</text>
</comment>
<dbReference type="GO" id="GO:0006355">
    <property type="term" value="P:regulation of DNA-templated transcription"/>
    <property type="evidence" value="ECO:0007669"/>
    <property type="project" value="InterPro"/>
</dbReference>
<reference evidence="3" key="1">
    <citation type="journal article" date="2019" name="Gigascience">
        <title>De novo genome assembly of the endangered Acer yangbiense, a plant species with extremely small populations endemic to Yunnan Province, China.</title>
        <authorList>
            <person name="Yang J."/>
            <person name="Wariss H.M."/>
            <person name="Tao L."/>
            <person name="Zhang R."/>
            <person name="Yun Q."/>
            <person name="Hollingsworth P."/>
            <person name="Dao Z."/>
            <person name="Luo G."/>
            <person name="Guo H."/>
            <person name="Ma Y."/>
            <person name="Sun W."/>
        </authorList>
    </citation>
    <scope>NUCLEOTIDE SEQUENCE [LARGE SCALE GENOMIC DNA]</scope>
    <source>
        <strain evidence="3">cv. br00</strain>
    </source>
</reference>
<gene>
    <name evidence="2" type="ORF">DKX38_005079</name>
</gene>
<evidence type="ECO:0000313" key="2">
    <source>
        <dbReference type="EMBL" id="KAB5565025.1"/>
    </source>
</evidence>
<dbReference type="Proteomes" id="UP000326939">
    <property type="component" value="Chromosome 3"/>
</dbReference>
<feature type="region of interest" description="Disordered" evidence="1">
    <location>
        <begin position="434"/>
        <end position="462"/>
    </location>
</feature>
<evidence type="ECO:0000313" key="3">
    <source>
        <dbReference type="Proteomes" id="UP000326939"/>
    </source>
</evidence>
<dbReference type="PANTHER" id="PTHR33334:SF10">
    <property type="entry name" value="PROTEIN LNK4"/>
    <property type="match status" value="1"/>
</dbReference>
<evidence type="ECO:0000256" key="1">
    <source>
        <dbReference type="SAM" id="MobiDB-lite"/>
    </source>
</evidence>
<name>A0A5N5NBN9_9ROSI</name>
<dbReference type="EMBL" id="VDCV01000003">
    <property type="protein sequence ID" value="KAB5565025.1"/>
    <property type="molecule type" value="Genomic_DNA"/>
</dbReference>
<protein>
    <submittedName>
        <fullName evidence="2">Uncharacterized protein</fullName>
    </submittedName>
</protein>
<dbReference type="GO" id="GO:0007623">
    <property type="term" value="P:circadian rhythm"/>
    <property type="evidence" value="ECO:0007669"/>
    <property type="project" value="InterPro"/>
</dbReference>
<accession>A0A5N5NBN9</accession>
<keyword evidence="3" id="KW-1185">Reference proteome</keyword>
<proteinExistence type="predicted"/>
<feature type="region of interest" description="Disordered" evidence="1">
    <location>
        <begin position="72"/>
        <end position="95"/>
    </location>
</feature>
<sequence length="479" mass="53841">MEWYSENCIDDFEVPKDQEVCDRLPSPESWSKWCTDASESHEFSNQSLPMDSKLTEELKFNGEVLSNEVESFYNGEDQSSGSRTSRGFSDNSFPQTALSRDQSEYKLDDLAGIEQLDEIFLYKLIVVMAPIFVPPSFRGNILNLQRYISFLEDQPTNEDLNSPLCFSPEAECGMVSADNRLTDTILDLQSILNDGRGMGSSKHAKTHAFSPSASWEKDEVAASHFDPSNSDPKDWAPAESSAIQGLALLLSVLLPILVSWMKIGVYRRVRLNPQGWSLISCTHHRQVWTKHPSKQPQVRGIRLQPCSSSCILVNVSNPSKHDSSIGLVDEETSLQQSALHELEMVLAQLNDKTRICFRDGLYRLASYSRQHIVKRNQNGDLYMEKPCTSEDEEMRCGGKKTNEMETNSIDRAIANLMFNKMDLNVRDLHVSVSAGSKEGISRETKPQNCGLDQPEGRDLSSCPIFRDDAEVPILSHGYP</sequence>
<feature type="compositionally biased region" description="Polar residues" evidence="1">
    <location>
        <begin position="76"/>
        <end position="95"/>
    </location>
</feature>
<dbReference type="AlphaFoldDB" id="A0A5N5NBN9"/>
<dbReference type="InterPro" id="IPR039928">
    <property type="entry name" value="LNK"/>
</dbReference>